<dbReference type="SUPFAM" id="SSF46785">
    <property type="entry name" value="Winged helix' DNA-binding domain"/>
    <property type="match status" value="1"/>
</dbReference>
<dbReference type="InterPro" id="IPR036390">
    <property type="entry name" value="WH_DNA-bd_sf"/>
</dbReference>
<organism evidence="1 2">
    <name type="scientific">Amycolatopsis acidicola</name>
    <dbReference type="NCBI Taxonomy" id="2596893"/>
    <lineage>
        <taxon>Bacteria</taxon>
        <taxon>Bacillati</taxon>
        <taxon>Actinomycetota</taxon>
        <taxon>Actinomycetes</taxon>
        <taxon>Pseudonocardiales</taxon>
        <taxon>Pseudonocardiaceae</taxon>
        <taxon>Amycolatopsis</taxon>
    </lineage>
</organism>
<keyword evidence="2" id="KW-1185">Reference proteome</keyword>
<protein>
    <submittedName>
        <fullName evidence="1">Transcriptional regulator</fullName>
    </submittedName>
</protein>
<dbReference type="Proteomes" id="UP000319769">
    <property type="component" value="Unassembled WGS sequence"/>
</dbReference>
<dbReference type="OrthoDB" id="3399802at2"/>
<sequence>MYFYIRRARRPITRDEAAASVGISRKLAAFHLDKLVDVGLLRADYQPLPGTRRVGRTPKVYRPTELEIRVAIPQRSHDVLTEILLETVLTGAEGEQARDAAVRVAGEIGERAEFPEGGIEGFLERHGYEPEREAGGRVRLRNCPFHPLAARSPELVCRLNHAFLGGCVTGSGMRAELSPRAGECCVELRPA</sequence>
<reference evidence="1" key="1">
    <citation type="submission" date="2019-09" db="EMBL/GenBank/DDBJ databases">
        <authorList>
            <person name="Teo W.F.A."/>
            <person name="Duangmal K."/>
        </authorList>
    </citation>
    <scope>NUCLEOTIDE SEQUENCE [LARGE SCALE GENOMIC DNA]</scope>
    <source>
        <strain evidence="1">K81G1</strain>
    </source>
</reference>
<name>A0A5N0UT45_9PSEU</name>
<gene>
    <name evidence="1" type="ORF">FPZ12_035740</name>
</gene>
<proteinExistence type="predicted"/>
<comment type="caution">
    <text evidence="1">The sequence shown here is derived from an EMBL/GenBank/DDBJ whole genome shotgun (WGS) entry which is preliminary data.</text>
</comment>
<dbReference type="RefSeq" id="WP_144751472.1">
    <property type="nucleotide sequence ID" value="NZ_VMNW02000081.1"/>
</dbReference>
<evidence type="ECO:0000313" key="1">
    <source>
        <dbReference type="EMBL" id="KAA9153010.1"/>
    </source>
</evidence>
<dbReference type="EMBL" id="VMNW02000081">
    <property type="protein sequence ID" value="KAA9153010.1"/>
    <property type="molecule type" value="Genomic_DNA"/>
</dbReference>
<evidence type="ECO:0000313" key="2">
    <source>
        <dbReference type="Proteomes" id="UP000319769"/>
    </source>
</evidence>
<accession>A0A5N0UT45</accession>
<dbReference type="AlphaFoldDB" id="A0A5N0UT45"/>